<dbReference type="AlphaFoldDB" id="A0A2Z6NMJ5"/>
<dbReference type="EMBL" id="DF974136">
    <property type="protein sequence ID" value="GAU45624.1"/>
    <property type="molecule type" value="Genomic_DNA"/>
</dbReference>
<keyword evidence="3" id="KW-0235">DNA replication</keyword>
<gene>
    <name evidence="7" type="ORF">TSUD_254000</name>
</gene>
<feature type="domain" description="Origin recognition complex subunit 4 C-terminal" evidence="6">
    <location>
        <begin position="331"/>
        <end position="390"/>
    </location>
</feature>
<dbReference type="InterPro" id="IPR016527">
    <property type="entry name" value="ORC4"/>
</dbReference>
<evidence type="ECO:0000256" key="5">
    <source>
        <dbReference type="ARBA" id="ARBA00023242"/>
    </source>
</evidence>
<dbReference type="Gene3D" id="3.40.50.300">
    <property type="entry name" value="P-loop containing nucleotide triphosphate hydrolases"/>
    <property type="match status" value="1"/>
</dbReference>
<feature type="domain" description="Origin recognition complex subunit 4 C-terminal" evidence="6">
    <location>
        <begin position="238"/>
        <end position="329"/>
    </location>
</feature>
<sequence length="399" mass="45493">MAVAMETEGENHHIVKALNLLRSRICDTGFIFKDSPDGNYSKLKFMISSSVAEACNNSILLLGPRGSGKLAILDLVIQDLLLQYPDSISVVRLNGLLHSDDISAFKEIARQLCMEHQLLFSKAASFDDNSQFMVAVLKECGLAHKSVIFILDEFDLFAQGKQRLLYSLLDAMQSVSSQAVVLGISCRLVLGDNEINFTNQDNLTMQDADQLLEKRVRSRFSHRKLLFLPPSIEDSQRLLAHMLTLPIDLGLPSDYAVEFNKRVQNIIEDKKFKEIFNKYLNFDSSVKHLLRFLFYAVSHMDLQTGFLSRENFETAFSSIQRQPKLECLRKYKSIHDSFQTSDYYARNVCLRAFEHLIHRELICFSDNRGHSLSVQFRPVKLLISSGELYQGLKAYQSCP</sequence>
<evidence type="ECO:0000256" key="4">
    <source>
        <dbReference type="ARBA" id="ARBA00023125"/>
    </source>
</evidence>
<reference evidence="8" key="1">
    <citation type="journal article" date="2017" name="Front. Plant Sci.">
        <title>Climate Clever Clovers: New Paradigm to Reduce the Environmental Footprint of Ruminants by Breeding Low Methanogenic Forages Utilizing Haplotype Variation.</title>
        <authorList>
            <person name="Kaur P."/>
            <person name="Appels R."/>
            <person name="Bayer P.E."/>
            <person name="Keeble-Gagnere G."/>
            <person name="Wang J."/>
            <person name="Hirakawa H."/>
            <person name="Shirasawa K."/>
            <person name="Vercoe P."/>
            <person name="Stefanova K."/>
            <person name="Durmic Z."/>
            <person name="Nichols P."/>
            <person name="Revell C."/>
            <person name="Isobe S.N."/>
            <person name="Edwards D."/>
            <person name="Erskine W."/>
        </authorList>
    </citation>
    <scope>NUCLEOTIDE SEQUENCE [LARGE SCALE GENOMIC DNA]</scope>
    <source>
        <strain evidence="8">cv. Daliak</strain>
    </source>
</reference>
<dbReference type="Proteomes" id="UP000242715">
    <property type="component" value="Unassembled WGS sequence"/>
</dbReference>
<evidence type="ECO:0000313" key="8">
    <source>
        <dbReference type="Proteomes" id="UP000242715"/>
    </source>
</evidence>
<dbReference type="PANTHER" id="PTHR12087:SF0">
    <property type="entry name" value="ORIGIN RECOGNITION COMPLEX SUBUNIT 4"/>
    <property type="match status" value="1"/>
</dbReference>
<name>A0A2Z6NMJ5_TRISU</name>
<dbReference type="InterPro" id="IPR027417">
    <property type="entry name" value="P-loop_NTPase"/>
</dbReference>
<dbReference type="GO" id="GO:0005664">
    <property type="term" value="C:nuclear origin of replication recognition complex"/>
    <property type="evidence" value="ECO:0007669"/>
    <property type="project" value="TreeGrafter"/>
</dbReference>
<keyword evidence="5" id="KW-0539">Nucleus</keyword>
<dbReference type="InterPro" id="IPR032705">
    <property type="entry name" value="ORC4_C"/>
</dbReference>
<dbReference type="PIRSF" id="PIRSF007858">
    <property type="entry name" value="ORC4"/>
    <property type="match status" value="1"/>
</dbReference>
<protein>
    <recommendedName>
        <fullName evidence="6">Origin recognition complex subunit 4 C-terminal domain-containing protein</fullName>
    </recommendedName>
</protein>
<dbReference type="GO" id="GO:0003688">
    <property type="term" value="F:DNA replication origin binding"/>
    <property type="evidence" value="ECO:0007669"/>
    <property type="project" value="TreeGrafter"/>
</dbReference>
<keyword evidence="4" id="KW-0238">DNA-binding</keyword>
<dbReference type="SUPFAM" id="SSF52540">
    <property type="entry name" value="P-loop containing nucleoside triphosphate hydrolases"/>
    <property type="match status" value="1"/>
</dbReference>
<evidence type="ECO:0000256" key="2">
    <source>
        <dbReference type="ARBA" id="ARBA00005334"/>
    </source>
</evidence>
<dbReference type="Pfam" id="PF14629">
    <property type="entry name" value="ORC4_C"/>
    <property type="match status" value="2"/>
</dbReference>
<evidence type="ECO:0000256" key="1">
    <source>
        <dbReference type="ARBA" id="ARBA00004123"/>
    </source>
</evidence>
<organism evidence="7 8">
    <name type="scientific">Trifolium subterraneum</name>
    <name type="common">Subterranean clover</name>
    <dbReference type="NCBI Taxonomy" id="3900"/>
    <lineage>
        <taxon>Eukaryota</taxon>
        <taxon>Viridiplantae</taxon>
        <taxon>Streptophyta</taxon>
        <taxon>Embryophyta</taxon>
        <taxon>Tracheophyta</taxon>
        <taxon>Spermatophyta</taxon>
        <taxon>Magnoliopsida</taxon>
        <taxon>eudicotyledons</taxon>
        <taxon>Gunneridae</taxon>
        <taxon>Pentapetalae</taxon>
        <taxon>rosids</taxon>
        <taxon>fabids</taxon>
        <taxon>Fabales</taxon>
        <taxon>Fabaceae</taxon>
        <taxon>Papilionoideae</taxon>
        <taxon>50 kb inversion clade</taxon>
        <taxon>NPAAA clade</taxon>
        <taxon>Hologalegina</taxon>
        <taxon>IRL clade</taxon>
        <taxon>Trifolieae</taxon>
        <taxon>Trifolium</taxon>
    </lineage>
</organism>
<accession>A0A2Z6NMJ5</accession>
<dbReference type="OrthoDB" id="343623at2759"/>
<dbReference type="PANTHER" id="PTHR12087">
    <property type="entry name" value="ORIGIN RECOGNITION COMPLEX SUBUNIT 4"/>
    <property type="match status" value="1"/>
</dbReference>
<evidence type="ECO:0000313" key="7">
    <source>
        <dbReference type="EMBL" id="GAU45624.1"/>
    </source>
</evidence>
<dbReference type="GO" id="GO:0006270">
    <property type="term" value="P:DNA replication initiation"/>
    <property type="evidence" value="ECO:0007669"/>
    <property type="project" value="TreeGrafter"/>
</dbReference>
<evidence type="ECO:0000256" key="3">
    <source>
        <dbReference type="ARBA" id="ARBA00022705"/>
    </source>
</evidence>
<feature type="non-terminal residue" evidence="7">
    <location>
        <position position="399"/>
    </location>
</feature>
<proteinExistence type="inferred from homology"/>
<keyword evidence="8" id="KW-1185">Reference proteome</keyword>
<comment type="similarity">
    <text evidence="2">Belongs to the ORC4 family.</text>
</comment>
<evidence type="ECO:0000259" key="6">
    <source>
        <dbReference type="Pfam" id="PF14629"/>
    </source>
</evidence>
<comment type="subcellular location">
    <subcellularLocation>
        <location evidence="1">Nucleus</location>
    </subcellularLocation>
</comment>